<evidence type="ECO:0000256" key="6">
    <source>
        <dbReference type="SAM" id="Coils"/>
    </source>
</evidence>
<evidence type="ECO:0000313" key="10">
    <source>
        <dbReference type="Proteomes" id="UP000714275"/>
    </source>
</evidence>
<feature type="region of interest" description="Disordered" evidence="7">
    <location>
        <begin position="105"/>
        <end position="160"/>
    </location>
</feature>
<keyword evidence="3" id="KW-0238">DNA-binding</keyword>
<accession>A0A9P7A5S7</accession>
<reference evidence="9" key="1">
    <citation type="journal article" date="2020" name="New Phytol.">
        <title>Comparative genomics reveals dynamic genome evolution in host specialist ectomycorrhizal fungi.</title>
        <authorList>
            <person name="Lofgren L.A."/>
            <person name="Nguyen N.H."/>
            <person name="Vilgalys R."/>
            <person name="Ruytinx J."/>
            <person name="Liao H.L."/>
            <person name="Branco S."/>
            <person name="Kuo A."/>
            <person name="LaButti K."/>
            <person name="Lipzen A."/>
            <person name="Andreopoulos W."/>
            <person name="Pangilinan J."/>
            <person name="Riley R."/>
            <person name="Hundley H."/>
            <person name="Na H."/>
            <person name="Barry K."/>
            <person name="Grigoriev I.V."/>
            <person name="Stajich J.E."/>
            <person name="Kennedy P.G."/>
        </authorList>
    </citation>
    <scope>NUCLEOTIDE SEQUENCE</scope>
    <source>
        <strain evidence="9">DOB743</strain>
    </source>
</reference>
<evidence type="ECO:0000256" key="2">
    <source>
        <dbReference type="ARBA" id="ARBA00023015"/>
    </source>
</evidence>
<evidence type="ECO:0000256" key="4">
    <source>
        <dbReference type="ARBA" id="ARBA00023163"/>
    </source>
</evidence>
<dbReference type="SMART" id="SM00338">
    <property type="entry name" value="BRLZ"/>
    <property type="match status" value="1"/>
</dbReference>
<dbReference type="Proteomes" id="UP000714275">
    <property type="component" value="Unassembled WGS sequence"/>
</dbReference>
<feature type="compositionally biased region" description="Low complexity" evidence="7">
    <location>
        <begin position="105"/>
        <end position="124"/>
    </location>
</feature>
<dbReference type="PANTHER" id="PTHR46164:SF3">
    <property type="entry name" value="ATF6, ISOFORM C"/>
    <property type="match status" value="1"/>
</dbReference>
<feature type="coiled-coil region" evidence="6">
    <location>
        <begin position="183"/>
        <end position="244"/>
    </location>
</feature>
<evidence type="ECO:0000313" key="9">
    <source>
        <dbReference type="EMBL" id="KAG1781946.1"/>
    </source>
</evidence>
<dbReference type="SUPFAM" id="SSF57959">
    <property type="entry name" value="Leucine zipper domain"/>
    <property type="match status" value="1"/>
</dbReference>
<comment type="caution">
    <text evidence="9">The sequence shown here is derived from an EMBL/GenBank/DDBJ whole genome shotgun (WGS) entry which is preliminary data.</text>
</comment>
<protein>
    <recommendedName>
        <fullName evidence="8">BZIP domain-containing protein</fullName>
    </recommendedName>
</protein>
<feature type="domain" description="BZIP" evidence="8">
    <location>
        <begin position="165"/>
        <end position="209"/>
    </location>
</feature>
<evidence type="ECO:0000256" key="3">
    <source>
        <dbReference type="ARBA" id="ARBA00023125"/>
    </source>
</evidence>
<evidence type="ECO:0000256" key="1">
    <source>
        <dbReference type="ARBA" id="ARBA00004167"/>
    </source>
</evidence>
<name>A0A9P7A5S7_9AGAM</name>
<dbReference type="InterPro" id="IPR051882">
    <property type="entry name" value="ATF_bZIP_TF"/>
</dbReference>
<dbReference type="InterPro" id="IPR046347">
    <property type="entry name" value="bZIP_sf"/>
</dbReference>
<dbReference type="Gene3D" id="1.20.5.170">
    <property type="match status" value="1"/>
</dbReference>
<keyword evidence="10" id="KW-1185">Reference proteome</keyword>
<keyword evidence="6" id="KW-0175">Coiled coil</keyword>
<evidence type="ECO:0000256" key="7">
    <source>
        <dbReference type="SAM" id="MobiDB-lite"/>
    </source>
</evidence>
<sequence length="531" mass="57549">MPHHSISTHMSQINDGYVALITPISPSNAPWDQCPPSYSGNAMNTIGWSHYPLPPSPPISVGSNITDSPRPASSTTLDSAREKEQQLCLPTHQVFDFPEVPNISSPSLSVSPPLSKSSQPSISIDTNMHTEGLSSLPVAGPSKRPRTGGERITTKDFIPPDVSGLSKREARLVKNRAAAFLSRQRKREEFEAMEIRVKELEEDNARLQTAAKRGHAYDELLSEVEQLRARLSASEKRGRELKAELSRRSISDVHVKTENYEHSLTPVSPSASLPIHSHQRSGATLGLMQVLLCTLPSLLSMSPRLLPTTYFIPLTDPSVLPPSCNFDYSSIIPSDFEWAPHPDGGAVMNLGFGDLGKLSSSAGSSSPRKVEIHSEAIRALGGFEISFDASPVNDGKIQVRVHPSQSHHINRDPQRAPPSSMPMWFESAPNNYGPAFSAALTFTASSTPGSSFVPLASDFDLDPFLGGVHDSGMSYGNGGPAFGHHPSDATFEHIPGFMNGTRSDFSKHRARVAMRNLPAVGMEGEWEVPAC</sequence>
<keyword evidence="5" id="KW-0539">Nucleus</keyword>
<evidence type="ECO:0000259" key="8">
    <source>
        <dbReference type="PROSITE" id="PS50217"/>
    </source>
</evidence>
<dbReference type="GO" id="GO:0005634">
    <property type="term" value="C:nucleus"/>
    <property type="evidence" value="ECO:0007669"/>
    <property type="project" value="TreeGrafter"/>
</dbReference>
<keyword evidence="2" id="KW-0805">Transcription regulation</keyword>
<dbReference type="GO" id="GO:0030968">
    <property type="term" value="P:endoplasmic reticulum unfolded protein response"/>
    <property type="evidence" value="ECO:0007669"/>
    <property type="project" value="TreeGrafter"/>
</dbReference>
<dbReference type="InterPro" id="IPR004827">
    <property type="entry name" value="bZIP"/>
</dbReference>
<dbReference type="GO" id="GO:0000981">
    <property type="term" value="F:DNA-binding transcription factor activity, RNA polymerase II-specific"/>
    <property type="evidence" value="ECO:0007669"/>
    <property type="project" value="TreeGrafter"/>
</dbReference>
<organism evidence="9 10">
    <name type="scientific">Suillus placidus</name>
    <dbReference type="NCBI Taxonomy" id="48579"/>
    <lineage>
        <taxon>Eukaryota</taxon>
        <taxon>Fungi</taxon>
        <taxon>Dikarya</taxon>
        <taxon>Basidiomycota</taxon>
        <taxon>Agaricomycotina</taxon>
        <taxon>Agaricomycetes</taxon>
        <taxon>Agaricomycetidae</taxon>
        <taxon>Boletales</taxon>
        <taxon>Suillineae</taxon>
        <taxon>Suillaceae</taxon>
        <taxon>Suillus</taxon>
    </lineage>
</organism>
<dbReference type="PROSITE" id="PS50217">
    <property type="entry name" value="BZIP"/>
    <property type="match status" value="1"/>
</dbReference>
<comment type="subcellular location">
    <subcellularLocation>
        <location evidence="1">Membrane</location>
        <topology evidence="1">Single-pass membrane protein</topology>
    </subcellularLocation>
</comment>
<proteinExistence type="predicted"/>
<dbReference type="GO" id="GO:0000978">
    <property type="term" value="F:RNA polymerase II cis-regulatory region sequence-specific DNA binding"/>
    <property type="evidence" value="ECO:0007669"/>
    <property type="project" value="TreeGrafter"/>
</dbReference>
<keyword evidence="4" id="KW-0804">Transcription</keyword>
<dbReference type="GO" id="GO:0016020">
    <property type="term" value="C:membrane"/>
    <property type="evidence" value="ECO:0007669"/>
    <property type="project" value="UniProtKB-SubCell"/>
</dbReference>
<dbReference type="EMBL" id="JABBWD010000004">
    <property type="protein sequence ID" value="KAG1781946.1"/>
    <property type="molecule type" value="Genomic_DNA"/>
</dbReference>
<dbReference type="AlphaFoldDB" id="A0A9P7A5S7"/>
<feature type="compositionally biased region" description="Polar residues" evidence="7">
    <location>
        <begin position="61"/>
        <end position="78"/>
    </location>
</feature>
<dbReference type="Pfam" id="PF00170">
    <property type="entry name" value="bZIP_1"/>
    <property type="match status" value="1"/>
</dbReference>
<dbReference type="OrthoDB" id="674948at2759"/>
<dbReference type="PANTHER" id="PTHR46164">
    <property type="entry name" value="ATF6, ISOFORM C"/>
    <property type="match status" value="1"/>
</dbReference>
<dbReference type="CDD" id="cd14812">
    <property type="entry name" value="bZIP_u3"/>
    <property type="match status" value="1"/>
</dbReference>
<gene>
    <name evidence="9" type="ORF">EV702DRAFT_495927</name>
</gene>
<evidence type="ECO:0000256" key="5">
    <source>
        <dbReference type="ARBA" id="ARBA00023242"/>
    </source>
</evidence>
<feature type="region of interest" description="Disordered" evidence="7">
    <location>
        <begin position="59"/>
        <end position="85"/>
    </location>
</feature>